<sequence>MEQTTTSERILDAAEALFVEHGFTETSLRVITRKADVNLAAVNYHFGSKTALIQAVFARHFDPFAELFGAALERLKADSPPSLDVLIDTLIHCALNTSSSHGDLRVFMKLLGMAYTRHQPNLREYLQDHYRPLFADFIDLVTQATPRLRREDRFWRLHFLLGSIVFTLSSLDTLRGMHPGETGHMPVRALAGQVRPMVLATLQAPSTDSAAISPFSQETSL</sequence>
<dbReference type="SUPFAM" id="SSF46689">
    <property type="entry name" value="Homeodomain-like"/>
    <property type="match status" value="1"/>
</dbReference>
<keyword evidence="5" id="KW-1185">Reference proteome</keyword>
<proteinExistence type="predicted"/>
<dbReference type="PROSITE" id="PS01081">
    <property type="entry name" value="HTH_TETR_1"/>
    <property type="match status" value="1"/>
</dbReference>
<dbReference type="EMBL" id="JAPIVE010000001">
    <property type="protein sequence ID" value="MCX2523706.1"/>
    <property type="molecule type" value="Genomic_DNA"/>
</dbReference>
<reference evidence="4" key="1">
    <citation type="submission" date="2022-11" db="EMBL/GenBank/DDBJ databases">
        <title>Larsenimonas rhizosphaerae sp. nov., isolated from a tidal mudflat.</title>
        <authorList>
            <person name="Lee S.D."/>
            <person name="Kim I.S."/>
        </authorList>
    </citation>
    <scope>NUCLEOTIDE SEQUENCE</scope>
    <source>
        <strain evidence="4">GH2-1</strain>
    </source>
</reference>
<dbReference type="PANTHER" id="PTHR30055:SF181">
    <property type="entry name" value="BLR6905 PROTEIN"/>
    <property type="match status" value="1"/>
</dbReference>
<dbReference type="InterPro" id="IPR001647">
    <property type="entry name" value="HTH_TetR"/>
</dbReference>
<evidence type="ECO:0000313" key="5">
    <source>
        <dbReference type="Proteomes" id="UP001165678"/>
    </source>
</evidence>
<name>A0AA41ZKJ8_9GAMM</name>
<dbReference type="GO" id="GO:0003700">
    <property type="term" value="F:DNA-binding transcription factor activity"/>
    <property type="evidence" value="ECO:0007669"/>
    <property type="project" value="TreeGrafter"/>
</dbReference>
<dbReference type="PRINTS" id="PR00455">
    <property type="entry name" value="HTHTETR"/>
</dbReference>
<organism evidence="4 5">
    <name type="scientific">Larsenimonas rhizosphaerae</name>
    <dbReference type="NCBI Taxonomy" id="2944682"/>
    <lineage>
        <taxon>Bacteria</taxon>
        <taxon>Pseudomonadati</taxon>
        <taxon>Pseudomonadota</taxon>
        <taxon>Gammaproteobacteria</taxon>
        <taxon>Oceanospirillales</taxon>
        <taxon>Halomonadaceae</taxon>
        <taxon>Larsenimonas</taxon>
    </lineage>
</organism>
<dbReference type="InterPro" id="IPR023772">
    <property type="entry name" value="DNA-bd_HTH_TetR-type_CS"/>
</dbReference>
<evidence type="ECO:0000256" key="2">
    <source>
        <dbReference type="PROSITE-ProRule" id="PRU00335"/>
    </source>
</evidence>
<dbReference type="Proteomes" id="UP001165678">
    <property type="component" value="Unassembled WGS sequence"/>
</dbReference>
<dbReference type="Pfam" id="PF00440">
    <property type="entry name" value="TetR_N"/>
    <property type="match status" value="1"/>
</dbReference>
<dbReference type="PROSITE" id="PS50977">
    <property type="entry name" value="HTH_TETR_2"/>
    <property type="match status" value="1"/>
</dbReference>
<dbReference type="InterPro" id="IPR041586">
    <property type="entry name" value="PsrA_TetR_C"/>
</dbReference>
<feature type="DNA-binding region" description="H-T-H motif" evidence="2">
    <location>
        <begin position="27"/>
        <end position="46"/>
    </location>
</feature>
<dbReference type="SUPFAM" id="SSF48498">
    <property type="entry name" value="Tetracyclin repressor-like, C-terminal domain"/>
    <property type="match status" value="1"/>
</dbReference>
<dbReference type="PANTHER" id="PTHR30055">
    <property type="entry name" value="HTH-TYPE TRANSCRIPTIONAL REGULATOR RUTR"/>
    <property type="match status" value="1"/>
</dbReference>
<comment type="caution">
    <text evidence="4">The sequence shown here is derived from an EMBL/GenBank/DDBJ whole genome shotgun (WGS) entry which is preliminary data.</text>
</comment>
<evidence type="ECO:0000256" key="1">
    <source>
        <dbReference type="ARBA" id="ARBA00023125"/>
    </source>
</evidence>
<evidence type="ECO:0000259" key="3">
    <source>
        <dbReference type="PROSITE" id="PS50977"/>
    </source>
</evidence>
<dbReference type="InterPro" id="IPR036271">
    <property type="entry name" value="Tet_transcr_reg_TetR-rel_C_sf"/>
</dbReference>
<feature type="domain" description="HTH tetR-type" evidence="3">
    <location>
        <begin position="4"/>
        <end position="64"/>
    </location>
</feature>
<gene>
    <name evidence="4" type="ORF">OQ287_05595</name>
</gene>
<dbReference type="InterPro" id="IPR009057">
    <property type="entry name" value="Homeodomain-like_sf"/>
</dbReference>
<dbReference type="Gene3D" id="1.10.357.10">
    <property type="entry name" value="Tetracycline Repressor, domain 2"/>
    <property type="match status" value="1"/>
</dbReference>
<dbReference type="GO" id="GO:0000976">
    <property type="term" value="F:transcription cis-regulatory region binding"/>
    <property type="evidence" value="ECO:0007669"/>
    <property type="project" value="TreeGrafter"/>
</dbReference>
<dbReference type="RefSeq" id="WP_250937529.1">
    <property type="nucleotide sequence ID" value="NZ_JAMLJK010000001.1"/>
</dbReference>
<evidence type="ECO:0000313" key="4">
    <source>
        <dbReference type="EMBL" id="MCX2523706.1"/>
    </source>
</evidence>
<accession>A0AA41ZKJ8</accession>
<dbReference type="InterPro" id="IPR050109">
    <property type="entry name" value="HTH-type_TetR-like_transc_reg"/>
</dbReference>
<protein>
    <submittedName>
        <fullName evidence="4">TetR/AcrR family transcriptional regulator</fullName>
    </submittedName>
</protein>
<keyword evidence="1 2" id="KW-0238">DNA-binding</keyword>
<dbReference type="Pfam" id="PF17939">
    <property type="entry name" value="TetR_C_30"/>
    <property type="match status" value="1"/>
</dbReference>
<dbReference type="AlphaFoldDB" id="A0AA41ZKJ8"/>